<comment type="subcellular location">
    <subcellularLocation>
        <location evidence="1">Endomembrane system</location>
        <topology evidence="1">Peripheral membrane protein</topology>
    </subcellularLocation>
</comment>
<dbReference type="PANTHER" id="PTHR12894:SF49">
    <property type="entry name" value="VAM6_VPS39-LIKE PROTEIN"/>
    <property type="match status" value="1"/>
</dbReference>
<dbReference type="InterPro" id="IPR019453">
    <property type="entry name" value="VPS39/TGFA1_Znf"/>
</dbReference>
<dbReference type="Proteomes" id="UP000449547">
    <property type="component" value="Unassembled WGS sequence"/>
</dbReference>
<evidence type="ECO:0008006" key="9">
    <source>
        <dbReference type="Google" id="ProtNLM"/>
    </source>
</evidence>
<sequence length="958" mass="106811">MATLCPSSIPAGGASANITSKRATAVDHAMNVEVVAPHWRASVPDHARRITSVAPMGPYVVAGLDNGDVGVFQPPQPAEPAQSRNACIIHKNVTGDHSAVAKVMEVVPEPFGDDISPKKTVVGVVTADNRLLLVELVGTQFNCMAAIDDGGVASTFDKDTYTLAVDHPKSGIELFKVGHKSRNVLLLTSQASWTSKERIKAMQWIGPGLLFVALADSLAIATHSSENHLEVEILPQPRLPQASSRSYFRRSGPEVWISPKQRYDNYVYVVKGSNVLQINADRQVRYHMKLSHTPSTVTFLPGLLIAVTQNKVEIVNLATATLMQSLPQKLSSKPTANSTVLAGNSEVMTLRINDRVHVCRSLVSSQIPGGVNHAIAYFEANAIDDQSDRDRLRQLYWRKAMDLWQRHNYKEALAVCREWLLPYSAVIQLFPKFLADPDAKPLPSSSPNQFAVKQSSFNSLTPESLADFVSQAPTPANSVRSLKSTESRKVAPFVTAVTGLVGYLTEMRRILANFASNNSVEWKHHQVSFDEIFGIGATTTPTFEQVAANVDTSLFLCYYYTRPILLGPFLRLANNQARSSVVGELLDPSTHLAETLDFYFTRGKHREVLEMLHQLSHDRGLSPEVTINYLQRLDNSHLEIVFKFAYWVLTEASGESEVAGQSEREEYARQIFMNHTSACDSYEPLKVLDYLLTVVKSDDCAIDYLEWILLDSPRPGASSASRLHTQLVWLYLGKLKSARTEMDLKNFECSPFYLKLYRYLDHHDNYEPYKVLKAIPDDDWFQRFAVFVYRKLGDHTKAVEVLYHRLHDLEAVSDYCGDLYTKEPETTKELLHKVLDDVISNDDETIDAVAQLLDTHGGKMDVLRVLISLPQSFPLAPLYGYLQGVYRQSRQELSQTAVAANLYQVGSHHVDTKLTKEKSKGYVVESGTECAICHKKLGLSVAAIKDDEVVHYGCATRK</sequence>
<gene>
    <name evidence="7" type="ORF">DIURU_000193</name>
</gene>
<dbReference type="GO" id="GO:0034058">
    <property type="term" value="P:endosomal vesicle fusion"/>
    <property type="evidence" value="ECO:0007669"/>
    <property type="project" value="TreeGrafter"/>
</dbReference>
<evidence type="ECO:0000256" key="3">
    <source>
        <dbReference type="ARBA" id="ARBA00038201"/>
    </source>
</evidence>
<evidence type="ECO:0000259" key="6">
    <source>
        <dbReference type="Pfam" id="PF10367"/>
    </source>
</evidence>
<dbReference type="AlphaFoldDB" id="A0A642V4C9"/>
<dbReference type="EMBL" id="SWFT01000008">
    <property type="protein sequence ID" value="KAA8908404.1"/>
    <property type="molecule type" value="Genomic_DNA"/>
</dbReference>
<dbReference type="GO" id="GO:0000329">
    <property type="term" value="C:fungal-type vacuole membrane"/>
    <property type="evidence" value="ECO:0007669"/>
    <property type="project" value="TreeGrafter"/>
</dbReference>
<evidence type="ECO:0000313" key="7">
    <source>
        <dbReference type="EMBL" id="KAA8908404.1"/>
    </source>
</evidence>
<dbReference type="GO" id="GO:0006914">
    <property type="term" value="P:autophagy"/>
    <property type="evidence" value="ECO:0007669"/>
    <property type="project" value="TreeGrafter"/>
</dbReference>
<comment type="caution">
    <text evidence="7">The sequence shown here is derived from an EMBL/GenBank/DDBJ whole genome shotgun (WGS) entry which is preliminary data.</text>
</comment>
<dbReference type="InterPro" id="IPR032914">
    <property type="entry name" value="Vam6/VPS39/TRAP1"/>
</dbReference>
<dbReference type="RefSeq" id="XP_034015004.1">
    <property type="nucleotide sequence ID" value="XM_034154525.1"/>
</dbReference>
<name>A0A642V4C9_DIURU</name>
<evidence type="ECO:0000256" key="1">
    <source>
        <dbReference type="ARBA" id="ARBA00004184"/>
    </source>
</evidence>
<evidence type="ECO:0000259" key="5">
    <source>
        <dbReference type="Pfam" id="PF10366"/>
    </source>
</evidence>
<dbReference type="PROSITE" id="PS50236">
    <property type="entry name" value="CHCR"/>
    <property type="match status" value="1"/>
</dbReference>
<dbReference type="PANTHER" id="PTHR12894">
    <property type="entry name" value="CNH DOMAIN CONTAINING"/>
    <property type="match status" value="1"/>
</dbReference>
<evidence type="ECO:0000313" key="8">
    <source>
        <dbReference type="Proteomes" id="UP000449547"/>
    </source>
</evidence>
<dbReference type="InterPro" id="IPR019452">
    <property type="entry name" value="VPS39/TGF_beta_rcpt-assoc_1"/>
</dbReference>
<keyword evidence="8" id="KW-1185">Reference proteome</keyword>
<accession>A0A642V4C9</accession>
<proteinExistence type="inferred from homology"/>
<feature type="domain" description="Vacuolar sorting protein 39/Transforming growth factor beta receptor-associated zinc finger" evidence="6">
    <location>
        <begin position="923"/>
        <end position="957"/>
    </location>
</feature>
<dbReference type="OrthoDB" id="5325112at2759"/>
<evidence type="ECO:0000256" key="4">
    <source>
        <dbReference type="PROSITE-ProRule" id="PRU01006"/>
    </source>
</evidence>
<dbReference type="GO" id="GO:0006886">
    <property type="term" value="P:intracellular protein transport"/>
    <property type="evidence" value="ECO:0007669"/>
    <property type="project" value="UniProtKB-UniRule"/>
</dbReference>
<keyword evidence="2" id="KW-0472">Membrane</keyword>
<dbReference type="Pfam" id="PF10366">
    <property type="entry name" value="Vps39_1"/>
    <property type="match status" value="1"/>
</dbReference>
<feature type="domain" description="Vacuolar sorting protein 39/Transforming growth factor beta receptor-associated" evidence="5">
    <location>
        <begin position="550"/>
        <end position="649"/>
    </location>
</feature>
<dbReference type="VEuPathDB" id="FungiDB:DIURU_000193"/>
<dbReference type="GeneID" id="54778846"/>
<dbReference type="Pfam" id="PF10367">
    <property type="entry name" value="zf-Vps39_C"/>
    <property type="match status" value="1"/>
</dbReference>
<feature type="repeat" description="CHCR" evidence="4">
    <location>
        <begin position="675"/>
        <end position="843"/>
    </location>
</feature>
<dbReference type="GO" id="GO:0012505">
    <property type="term" value="C:endomembrane system"/>
    <property type="evidence" value="ECO:0007669"/>
    <property type="project" value="UniProtKB-SubCell"/>
</dbReference>
<organism evidence="7 8">
    <name type="scientific">Diutina rugosa</name>
    <name type="common">Yeast</name>
    <name type="synonym">Candida rugosa</name>
    <dbReference type="NCBI Taxonomy" id="5481"/>
    <lineage>
        <taxon>Eukaryota</taxon>
        <taxon>Fungi</taxon>
        <taxon>Dikarya</taxon>
        <taxon>Ascomycota</taxon>
        <taxon>Saccharomycotina</taxon>
        <taxon>Pichiomycetes</taxon>
        <taxon>Debaryomycetaceae</taxon>
        <taxon>Diutina</taxon>
    </lineage>
</organism>
<comment type="similarity">
    <text evidence="3">Belongs to the VAM6/VPS39 family.</text>
</comment>
<dbReference type="InterPro" id="IPR000547">
    <property type="entry name" value="Clathrin_H-chain/VPS_repeat"/>
</dbReference>
<evidence type="ECO:0000256" key="2">
    <source>
        <dbReference type="ARBA" id="ARBA00023136"/>
    </source>
</evidence>
<reference evidence="7 8" key="1">
    <citation type="submission" date="2019-07" db="EMBL/GenBank/DDBJ databases">
        <title>Genome assembly of two rare yeast pathogens: Diutina rugosa and Trichomonascus ciferrii.</title>
        <authorList>
            <person name="Mixao V."/>
            <person name="Saus E."/>
            <person name="Hansen A."/>
            <person name="Lass-Flor C."/>
            <person name="Gabaldon T."/>
        </authorList>
    </citation>
    <scope>NUCLEOTIDE SEQUENCE [LARGE SCALE GENOMIC DNA]</scope>
    <source>
        <strain evidence="7 8">CBS 613</strain>
    </source>
</reference>
<protein>
    <recommendedName>
        <fullName evidence="9">CNH domain-containing protein</fullName>
    </recommendedName>
</protein>